<evidence type="ECO:0000313" key="2">
    <source>
        <dbReference type="Proteomes" id="UP001152622"/>
    </source>
</evidence>
<gene>
    <name evidence="1" type="ORF">SKAU_G00057060</name>
</gene>
<dbReference type="Proteomes" id="UP001152622">
    <property type="component" value="Chromosome 2"/>
</dbReference>
<dbReference type="EMBL" id="JAINUF010000002">
    <property type="protein sequence ID" value="KAJ8375126.1"/>
    <property type="molecule type" value="Genomic_DNA"/>
</dbReference>
<organism evidence="1 2">
    <name type="scientific">Synaphobranchus kaupii</name>
    <name type="common">Kaup's arrowtooth eel</name>
    <dbReference type="NCBI Taxonomy" id="118154"/>
    <lineage>
        <taxon>Eukaryota</taxon>
        <taxon>Metazoa</taxon>
        <taxon>Chordata</taxon>
        <taxon>Craniata</taxon>
        <taxon>Vertebrata</taxon>
        <taxon>Euteleostomi</taxon>
        <taxon>Actinopterygii</taxon>
        <taxon>Neopterygii</taxon>
        <taxon>Teleostei</taxon>
        <taxon>Anguilliformes</taxon>
        <taxon>Synaphobranchidae</taxon>
        <taxon>Synaphobranchus</taxon>
    </lineage>
</organism>
<protein>
    <submittedName>
        <fullName evidence="1">Uncharacterized protein</fullName>
    </submittedName>
</protein>
<keyword evidence="2" id="KW-1185">Reference proteome</keyword>
<reference evidence="1" key="1">
    <citation type="journal article" date="2023" name="Science">
        <title>Genome structures resolve the early diversification of teleost fishes.</title>
        <authorList>
            <person name="Parey E."/>
            <person name="Louis A."/>
            <person name="Montfort J."/>
            <person name="Bouchez O."/>
            <person name="Roques C."/>
            <person name="Iampietro C."/>
            <person name="Lluch J."/>
            <person name="Castinel A."/>
            <person name="Donnadieu C."/>
            <person name="Desvignes T."/>
            <person name="Floi Bucao C."/>
            <person name="Jouanno E."/>
            <person name="Wen M."/>
            <person name="Mejri S."/>
            <person name="Dirks R."/>
            <person name="Jansen H."/>
            <person name="Henkel C."/>
            <person name="Chen W.J."/>
            <person name="Zahm M."/>
            <person name="Cabau C."/>
            <person name="Klopp C."/>
            <person name="Thompson A.W."/>
            <person name="Robinson-Rechavi M."/>
            <person name="Braasch I."/>
            <person name="Lecointre G."/>
            <person name="Bobe J."/>
            <person name="Postlethwait J.H."/>
            <person name="Berthelot C."/>
            <person name="Roest Crollius H."/>
            <person name="Guiguen Y."/>
        </authorList>
    </citation>
    <scope>NUCLEOTIDE SEQUENCE</scope>
    <source>
        <strain evidence="1">WJC10195</strain>
    </source>
</reference>
<dbReference type="AlphaFoldDB" id="A0A9Q1G508"/>
<proteinExistence type="predicted"/>
<accession>A0A9Q1G508</accession>
<sequence length="67" mass="7603">MGSEAFLNSLWLHRYGTVATTSSIAVEFLKHRPRLRPCLSRTKLHQTRLHPLDSAPSEPPAIHLPVY</sequence>
<comment type="caution">
    <text evidence="1">The sequence shown here is derived from an EMBL/GenBank/DDBJ whole genome shotgun (WGS) entry which is preliminary data.</text>
</comment>
<evidence type="ECO:0000313" key="1">
    <source>
        <dbReference type="EMBL" id="KAJ8375126.1"/>
    </source>
</evidence>
<name>A0A9Q1G508_SYNKA</name>